<dbReference type="Proteomes" id="UP001140087">
    <property type="component" value="Unassembled WGS sequence"/>
</dbReference>
<feature type="non-terminal residue" evidence="1">
    <location>
        <position position="1"/>
    </location>
</feature>
<proteinExistence type="predicted"/>
<dbReference type="EMBL" id="JANBUN010000448">
    <property type="protein sequence ID" value="KAJ2803687.1"/>
    <property type="molecule type" value="Genomic_DNA"/>
</dbReference>
<protein>
    <submittedName>
        <fullName evidence="1">Methionine--tRNA ligase mes1</fullName>
        <ecNumber evidence="1">6.1.1.10</ecNumber>
    </submittedName>
</protein>
<accession>A0ACC1LAL1</accession>
<gene>
    <name evidence="1" type="primary">MES1_1</name>
    <name evidence="1" type="ORF">H4R21_001933</name>
</gene>
<reference evidence="1" key="1">
    <citation type="submission" date="2022-07" db="EMBL/GenBank/DDBJ databases">
        <title>Phylogenomic reconstructions and comparative analyses of Kickxellomycotina fungi.</title>
        <authorList>
            <person name="Reynolds N.K."/>
            <person name="Stajich J.E."/>
            <person name="Barry K."/>
            <person name="Grigoriev I.V."/>
            <person name="Crous P."/>
            <person name="Smith M.E."/>
        </authorList>
    </citation>
    <scope>NUCLEOTIDE SEQUENCE</scope>
    <source>
        <strain evidence="1">BCRC 34780</strain>
    </source>
</reference>
<keyword evidence="2" id="KW-1185">Reference proteome</keyword>
<sequence>FLDDPKRYGGVLPAADPALVAPGAGTEDRCLIDDVNVLLARYTEQMDGVHIRAALGTARDIAARGNQYLQKCRLDNALFNGSRAQCDTVLAVAANLIYLLSAVFHPFIPGVAADISAQLNAPLRLIPDALELDLKPGHVLGRPKHLFTHIDDRQIDEWRALFGGKQSA</sequence>
<evidence type="ECO:0000313" key="2">
    <source>
        <dbReference type="Proteomes" id="UP001140087"/>
    </source>
</evidence>
<name>A0ACC1LAL1_9FUNG</name>
<dbReference type="EC" id="6.1.1.10" evidence="1"/>
<evidence type="ECO:0000313" key="1">
    <source>
        <dbReference type="EMBL" id="KAJ2803687.1"/>
    </source>
</evidence>
<keyword evidence="1" id="KW-0436">Ligase</keyword>
<organism evidence="1 2">
    <name type="scientific">Coemansia helicoidea</name>
    <dbReference type="NCBI Taxonomy" id="1286919"/>
    <lineage>
        <taxon>Eukaryota</taxon>
        <taxon>Fungi</taxon>
        <taxon>Fungi incertae sedis</taxon>
        <taxon>Zoopagomycota</taxon>
        <taxon>Kickxellomycotina</taxon>
        <taxon>Kickxellomycetes</taxon>
        <taxon>Kickxellales</taxon>
        <taxon>Kickxellaceae</taxon>
        <taxon>Coemansia</taxon>
    </lineage>
</organism>
<comment type="caution">
    <text evidence="1">The sequence shown here is derived from an EMBL/GenBank/DDBJ whole genome shotgun (WGS) entry which is preliminary data.</text>
</comment>